<dbReference type="EC" id="3.1.3.41" evidence="1"/>
<dbReference type="InterPro" id="IPR036412">
    <property type="entry name" value="HAD-like_sf"/>
</dbReference>
<dbReference type="GeneID" id="92208808"/>
<dbReference type="InterPro" id="IPR023214">
    <property type="entry name" value="HAD_sf"/>
</dbReference>
<proteinExistence type="predicted"/>
<keyword evidence="1" id="KW-0378">Hydrolase</keyword>
<accession>A0ABP0ZMK2</accession>
<reference evidence="2 3" key="1">
    <citation type="submission" date="2024-03" db="EMBL/GenBank/DDBJ databases">
        <authorList>
            <person name="Brejova B."/>
        </authorList>
    </citation>
    <scope>NUCLEOTIDE SEQUENCE [LARGE SCALE GENOMIC DNA]</scope>
    <source>
        <strain evidence="2 3">CBS 14171</strain>
    </source>
</reference>
<gene>
    <name evidence="2" type="ORF">LODBEIA_P36120</name>
</gene>
<dbReference type="RefSeq" id="XP_066830550.1">
    <property type="nucleotide sequence ID" value="XM_066973742.1"/>
</dbReference>
<sequence length="316" mass="34855">MTRKSNPIYVDSHEEALRVVTSFDNFLLDCDGVIWLAETLIEGVAQFLQQLQLHKKHIAFVTNNSSKSRRAYVEKFNSLGIHGVTKEQIYTTGYSAVLELKKMDIESGSKVWVLGDSGIEDELVDEGYIPLGGSNPLLDQSWNPKNPLLKVDPEVRAVVAGSTNDFNFMRIATTLQYLLYDGGKLPFIGTNGDRNYPGPDGLTLPAGGSMVEYMSFCSGRPYIDVGKPSKTFADVIFYDTGFDRAKSIMIGDTLFSDIKFANDAGMGNGHGSMLVLSGVSTVDELKRVISSPTDQALIPQFYTDSLTKFYKLIHSD</sequence>
<dbReference type="PANTHER" id="PTHR19288:SF46">
    <property type="entry name" value="HALOACID DEHALOGENASE-LIKE HYDROLASE DOMAIN-CONTAINING PROTEIN 2"/>
    <property type="match status" value="1"/>
</dbReference>
<dbReference type="Pfam" id="PF13344">
    <property type="entry name" value="Hydrolase_6"/>
    <property type="match status" value="1"/>
</dbReference>
<dbReference type="EMBL" id="OZ022408">
    <property type="protein sequence ID" value="CAK9439512.1"/>
    <property type="molecule type" value="Genomic_DNA"/>
</dbReference>
<comment type="catalytic activity">
    <reaction evidence="1">
        <text>4-nitrophenyl phosphate + H2O = 4-nitrophenol + phosphate + H(+)</text>
        <dbReference type="Rhea" id="RHEA:21664"/>
        <dbReference type="ChEBI" id="CHEBI:15377"/>
        <dbReference type="ChEBI" id="CHEBI:15378"/>
        <dbReference type="ChEBI" id="CHEBI:43474"/>
        <dbReference type="ChEBI" id="CHEBI:57917"/>
        <dbReference type="ChEBI" id="CHEBI:61146"/>
        <dbReference type="EC" id="3.1.3.41"/>
    </reaction>
</comment>
<dbReference type="Proteomes" id="UP001497383">
    <property type="component" value="Chromosome 4"/>
</dbReference>
<dbReference type="Pfam" id="PF13242">
    <property type="entry name" value="Hydrolase_like"/>
    <property type="match status" value="1"/>
</dbReference>
<dbReference type="SUPFAM" id="SSF56784">
    <property type="entry name" value="HAD-like"/>
    <property type="match status" value="1"/>
</dbReference>
<keyword evidence="3" id="KW-1185">Reference proteome</keyword>
<dbReference type="Gene3D" id="3.40.50.1000">
    <property type="entry name" value="HAD superfamily/HAD-like"/>
    <property type="match status" value="2"/>
</dbReference>
<name>A0ABP0ZMK2_9ASCO</name>
<protein>
    <recommendedName>
        <fullName evidence="1">4-nitrophenylphosphatase</fullName>
        <shortName evidence="1">PNPPase</shortName>
        <ecNumber evidence="1">3.1.3.41</ecNumber>
    </recommendedName>
</protein>
<dbReference type="PANTHER" id="PTHR19288">
    <property type="entry name" value="4-NITROPHENYLPHOSPHATASE-RELATED"/>
    <property type="match status" value="1"/>
</dbReference>
<organism evidence="2 3">
    <name type="scientific">Lodderomyces beijingensis</name>
    <dbReference type="NCBI Taxonomy" id="1775926"/>
    <lineage>
        <taxon>Eukaryota</taxon>
        <taxon>Fungi</taxon>
        <taxon>Dikarya</taxon>
        <taxon>Ascomycota</taxon>
        <taxon>Saccharomycotina</taxon>
        <taxon>Pichiomycetes</taxon>
        <taxon>Debaryomycetaceae</taxon>
        <taxon>Candida/Lodderomyces clade</taxon>
        <taxon>Lodderomyces</taxon>
    </lineage>
</organism>
<evidence type="ECO:0000313" key="3">
    <source>
        <dbReference type="Proteomes" id="UP001497383"/>
    </source>
</evidence>
<dbReference type="InterPro" id="IPR006357">
    <property type="entry name" value="HAD-SF_hydro_IIA"/>
</dbReference>
<evidence type="ECO:0000313" key="2">
    <source>
        <dbReference type="EMBL" id="CAK9439512.1"/>
    </source>
</evidence>
<dbReference type="NCBIfam" id="TIGR01460">
    <property type="entry name" value="HAD-SF-IIA"/>
    <property type="match status" value="1"/>
</dbReference>
<dbReference type="PIRSF" id="PIRSF000915">
    <property type="entry name" value="PGP-type_phosphatase"/>
    <property type="match status" value="1"/>
</dbReference>
<evidence type="ECO:0000256" key="1">
    <source>
        <dbReference type="PIRNR" id="PIRNR000915"/>
    </source>
</evidence>